<dbReference type="GO" id="GO:0016787">
    <property type="term" value="F:hydrolase activity"/>
    <property type="evidence" value="ECO:0007669"/>
    <property type="project" value="UniProtKB-KW"/>
</dbReference>
<comment type="similarity">
    <text evidence="1">Belongs to the peptidase M20 family.</text>
</comment>
<keyword evidence="2 3" id="KW-0378">Hydrolase</keyword>
<dbReference type="Proteomes" id="UP001064087">
    <property type="component" value="Chromosome"/>
</dbReference>
<dbReference type="PIRSF" id="PIRSF001235">
    <property type="entry name" value="Amidase_carbamoylase"/>
    <property type="match status" value="1"/>
</dbReference>
<dbReference type="Gene3D" id="3.30.70.360">
    <property type="match status" value="1"/>
</dbReference>
<dbReference type="InterPro" id="IPR002933">
    <property type="entry name" value="Peptidase_M20"/>
</dbReference>
<gene>
    <name evidence="3" type="ORF">N7U68_17140</name>
</gene>
<dbReference type="Gene3D" id="3.40.630.10">
    <property type="entry name" value="Zn peptidases"/>
    <property type="match status" value="1"/>
</dbReference>
<dbReference type="EMBL" id="CP106738">
    <property type="protein sequence ID" value="UXX82789.1"/>
    <property type="molecule type" value="Genomic_DNA"/>
</dbReference>
<dbReference type="Pfam" id="PF01546">
    <property type="entry name" value="Peptidase_M20"/>
    <property type="match status" value="1"/>
</dbReference>
<name>A0ABY6D9Z1_9RHOB</name>
<dbReference type="EC" id="3.5.-.-" evidence="3"/>
<evidence type="ECO:0000256" key="1">
    <source>
        <dbReference type="ARBA" id="ARBA00006153"/>
    </source>
</evidence>
<evidence type="ECO:0000313" key="3">
    <source>
        <dbReference type="EMBL" id="UXX82789.1"/>
    </source>
</evidence>
<accession>A0ABY6D9Z1</accession>
<sequence>MTPSRSATTTDPSDAERVIRETISRVIAGVNTLSDSGPGWTRPSYSDLESKAHALIEKEALALGLEVSRDAAGNLFARLAGQDRTAPALFTGSHLDTVSQGGAYDGQAGVAGAMALIAAFRAGNVLPPMDIVLTVTRAEESVWFPVSYIGSRAYLGKLTAEELDAKRVDTGQSLAAHMCSQGYDPEAVIATKAPDPAQFLEFHIEQGPVLHAAGEAYGLVTAIRGGLRYRSARITGQWAHSGGTPRADRADAVVAFSDLVLAMDRIWGEMQEAGDDLTVTFGRVDAATSAHAMAKVAGELEFCVDLRSTDLSVLERADSHLKTEIARIESERSGIAFSLGAQSRSRPATLSRPMAERIARGAARFGEAPRRMSSGGGHDAAAFAVAGWDSVMVFVRNWNGSHCPEEGMNEADLVRAVMAVHAALGNDWQP</sequence>
<reference evidence="3" key="1">
    <citation type="submission" date="2022-10" db="EMBL/GenBank/DDBJ databases">
        <title>Roseovarius pelagicus sp. nov., isolated from Arctic seawater.</title>
        <authorList>
            <person name="Hong Y.W."/>
            <person name="Hwang C.Y."/>
        </authorList>
    </citation>
    <scope>NUCLEOTIDE SEQUENCE</scope>
    <source>
        <strain evidence="3">HL-MP18</strain>
    </source>
</reference>
<keyword evidence="4" id="KW-1185">Reference proteome</keyword>
<dbReference type="RefSeq" id="WP_263047596.1">
    <property type="nucleotide sequence ID" value="NZ_CP106738.1"/>
</dbReference>
<dbReference type="InterPro" id="IPR010158">
    <property type="entry name" value="Amidase_Cbmase"/>
</dbReference>
<dbReference type="NCBIfam" id="TIGR01879">
    <property type="entry name" value="hydantase"/>
    <property type="match status" value="1"/>
</dbReference>
<dbReference type="SUPFAM" id="SSF55031">
    <property type="entry name" value="Bacterial exopeptidase dimerisation domain"/>
    <property type="match status" value="1"/>
</dbReference>
<proteinExistence type="inferred from homology"/>
<evidence type="ECO:0000256" key="2">
    <source>
        <dbReference type="ARBA" id="ARBA00022801"/>
    </source>
</evidence>
<dbReference type="SUPFAM" id="SSF53187">
    <property type="entry name" value="Zn-dependent exopeptidases"/>
    <property type="match status" value="1"/>
</dbReference>
<dbReference type="PANTHER" id="PTHR32494:SF5">
    <property type="entry name" value="ALLANTOATE AMIDOHYDROLASE"/>
    <property type="match status" value="1"/>
</dbReference>
<dbReference type="InterPro" id="IPR036264">
    <property type="entry name" value="Bact_exopeptidase_dim_dom"/>
</dbReference>
<protein>
    <submittedName>
        <fullName evidence="3">Hydantoinase/carbamoylase family amidase</fullName>
        <ecNumber evidence="3">3.5.-.-</ecNumber>
    </submittedName>
</protein>
<evidence type="ECO:0000313" key="4">
    <source>
        <dbReference type="Proteomes" id="UP001064087"/>
    </source>
</evidence>
<dbReference type="PANTHER" id="PTHR32494">
    <property type="entry name" value="ALLANTOATE DEIMINASE-RELATED"/>
    <property type="match status" value="1"/>
</dbReference>
<organism evidence="3 4">
    <name type="scientific">Roseovarius pelagicus</name>
    <dbReference type="NCBI Taxonomy" id="2980108"/>
    <lineage>
        <taxon>Bacteria</taxon>
        <taxon>Pseudomonadati</taxon>
        <taxon>Pseudomonadota</taxon>
        <taxon>Alphaproteobacteria</taxon>
        <taxon>Rhodobacterales</taxon>
        <taxon>Roseobacteraceae</taxon>
        <taxon>Roseovarius</taxon>
    </lineage>
</organism>